<dbReference type="GO" id="GO:0004674">
    <property type="term" value="F:protein serine/threonine kinase activity"/>
    <property type="evidence" value="ECO:0007669"/>
    <property type="project" value="UniProtKB-KW"/>
</dbReference>
<evidence type="ECO:0000256" key="13">
    <source>
        <dbReference type="SAM" id="MobiDB-lite"/>
    </source>
</evidence>
<accession>A0A317X979</accession>
<feature type="region of interest" description="Disordered" evidence="13">
    <location>
        <begin position="561"/>
        <end position="588"/>
    </location>
</feature>
<dbReference type="SMART" id="SM00220">
    <property type="entry name" value="S_TKc"/>
    <property type="match status" value="1"/>
</dbReference>
<feature type="compositionally biased region" description="Polar residues" evidence="13">
    <location>
        <begin position="497"/>
        <end position="510"/>
    </location>
</feature>
<feature type="transmembrane region" description="Helical" evidence="14">
    <location>
        <begin position="1338"/>
        <end position="1355"/>
    </location>
</feature>
<feature type="transmembrane region" description="Helical" evidence="14">
    <location>
        <begin position="1176"/>
        <end position="1193"/>
    </location>
</feature>
<feature type="transmembrane region" description="Helical" evidence="14">
    <location>
        <begin position="937"/>
        <end position="955"/>
    </location>
</feature>
<dbReference type="InterPro" id="IPR008271">
    <property type="entry name" value="Ser/Thr_kinase_AS"/>
</dbReference>
<dbReference type="PANTHER" id="PTHR23501:SF198">
    <property type="entry name" value="AZOLE RESISTANCE PROTEIN 1-RELATED"/>
    <property type="match status" value="1"/>
</dbReference>
<feature type="transmembrane region" description="Helical" evidence="14">
    <location>
        <begin position="996"/>
        <end position="1017"/>
    </location>
</feature>
<dbReference type="GeneID" id="37117090"/>
<feature type="transmembrane region" description="Helical" evidence="14">
    <location>
        <begin position="1228"/>
        <end position="1250"/>
    </location>
</feature>
<dbReference type="PROSITE" id="PS00108">
    <property type="entry name" value="PROTEIN_KINASE_ST"/>
    <property type="match status" value="1"/>
</dbReference>
<name>A0A317X979_9EURO</name>
<evidence type="ECO:0000259" key="15">
    <source>
        <dbReference type="PROSITE" id="PS50011"/>
    </source>
</evidence>
<dbReference type="EC" id="2.7.11.1" evidence="2"/>
<dbReference type="CDD" id="cd17502">
    <property type="entry name" value="MFS_Azr1_MDR_like"/>
    <property type="match status" value="1"/>
</dbReference>
<feature type="compositionally biased region" description="Polar residues" evidence="13">
    <location>
        <begin position="120"/>
        <end position="130"/>
    </location>
</feature>
<dbReference type="Gene3D" id="3.30.200.20">
    <property type="entry name" value="Phosphorylase Kinase, domain 1"/>
    <property type="match status" value="1"/>
</dbReference>
<evidence type="ECO:0000256" key="7">
    <source>
        <dbReference type="ARBA" id="ARBA00022777"/>
    </source>
</evidence>
<keyword evidence="5 14" id="KW-0812">Transmembrane</keyword>
<dbReference type="Gene3D" id="1.20.1250.20">
    <property type="entry name" value="MFS general substrate transporter like domains"/>
    <property type="match status" value="1"/>
</dbReference>
<feature type="region of interest" description="Disordered" evidence="13">
    <location>
        <begin position="466"/>
        <end position="515"/>
    </location>
</feature>
<dbReference type="RefSeq" id="XP_025470239.1">
    <property type="nucleotide sequence ID" value="XM_025614947.1"/>
</dbReference>
<dbReference type="STRING" id="1450535.A0A317X979"/>
<sequence>MADEGMSIVPYGSGNLDVVLRHNDSVVVFDRDSRQLVLRNASDSDEGNLELADCPYCHRPLHDGNSEDDHHASPRAQPEFINPNYFRMLHNSLPSSVSSSSPPSPHRRLVPPALADGPTSEPSYAGPTSQGISSAAFTPDYFKKFFVEETVLGKGGKGVVLLVKHVLDGVSLGQYACKRVPVGDDHEWLEKVLGEVQLLQHLTHQNLVSYRHVWLENAKISTFGPSVPCAFILQQYCNAGDLHNYICGSVDTPTTTEQLKERLRRRSRGGPEPPSGGELRKLNFEEIYSFFKDITSGLRYLHANGYIHRDLKPNNCLLHKTSDGIRVLVSDFGEVQAQDSIRRSTGATGTVSYCAPEVLRREYPDGPFGNFTFKSDIFSLGMILYFLCFAQLPYSNADLIHEEKEDLDRLREEISQWSGFDYARRMRPELPEQLYTFLERLLSVDPDRRPSADEVLSGLQAGANVNESFRARRTSPTSPDIRPSARIHPMEGAPTPSFRQPLSPSKSLTRSPVAVRRTPAYETAGAEADLTPVFENIDPLSGHNTSFSPERDLVVRHRFSSAHSHSPTQPEHHEVAQEHTEPVPQLLPPPPGRFSLARFFPDGASLFDWQATVTTMQLAAFLLKVVSIFQPCSPLAVNPWVAYPLLLLAAVNFPATGFLTQIVSLFLHLVIVSFSGLTGFMNVCIMNDATIKAISKFLRGAHRSPGSPSGRSRLTPDSGDEFSPAGQQEDNDKGTKLLTWVKLAPARDRITSSPATLSDWHSPGLSRCLVLSAYSLIRPLVAGLLYPGLPLSQQFHSPFLARVSRYWHGILLTWAGTTMSSVATETMQMLPAGSQSEKLQCVPDGSKDAAAIQDHEPELDPTLYPHGIQFALISLSLCLCVFLVGLDATILTTAIPRITDEFGSVADVGWYDAAFRLTSCMSQLSQGKLYDNFPVKWVFLVNLVLFEGGILLSGLAPSSVIFIIGRAITGLGFSGISQGCMVIIAISTPLRRRPTFVGLISASEYTAIAVAPILGGVLTSNLSWRWCFFINLPAAALPSAILLLLKLPNITPRGSKTHIQKLRELDLLGFFLFAPAVLCLLLALQWGGDTYNWTNGRIISLLVLSPIIFAGFCLLQHRKQDTAMLPPRVLRKRVIITGSVFSLCLSACRAIVQYYLSIWFQTVRNASPLQSGLNTLPLVISVLLSAITGGWFISHTRTYTPILLPASLLVIAGIALMTTFTPTAPAKLWIPSLVLLGLGSGSAVGVPFIAVQAILPTKDISVGMALMTFSQDIGEAVFISVAQAIFLNRLTGSLEENVPGLDPEMVTRLGATSLAGKLPGKYLEGVIGAYDVAVRGTFYLAVALAGSVFVAAVLVKRNPFKVRDELMRGDTS</sequence>
<feature type="domain" description="Major facilitator superfamily (MFS) profile" evidence="16">
    <location>
        <begin position="873"/>
        <end position="1360"/>
    </location>
</feature>
<dbReference type="GO" id="GO:0022857">
    <property type="term" value="F:transmembrane transporter activity"/>
    <property type="evidence" value="ECO:0007669"/>
    <property type="project" value="InterPro"/>
</dbReference>
<dbReference type="PROSITE" id="PS50850">
    <property type="entry name" value="MFS"/>
    <property type="match status" value="1"/>
</dbReference>
<dbReference type="InterPro" id="IPR011701">
    <property type="entry name" value="MFS"/>
</dbReference>
<dbReference type="GO" id="GO:0005886">
    <property type="term" value="C:plasma membrane"/>
    <property type="evidence" value="ECO:0007669"/>
    <property type="project" value="TreeGrafter"/>
</dbReference>
<dbReference type="InterPro" id="IPR036259">
    <property type="entry name" value="MFS_trans_sf"/>
</dbReference>
<keyword evidence="6" id="KW-0547">Nucleotide-binding</keyword>
<feature type="compositionally biased region" description="Low complexity" evidence="13">
    <location>
        <begin position="703"/>
        <end position="713"/>
    </location>
</feature>
<organism evidence="17 18">
    <name type="scientific">Aspergillus sclerotioniger CBS 115572</name>
    <dbReference type="NCBI Taxonomy" id="1450535"/>
    <lineage>
        <taxon>Eukaryota</taxon>
        <taxon>Fungi</taxon>
        <taxon>Dikarya</taxon>
        <taxon>Ascomycota</taxon>
        <taxon>Pezizomycotina</taxon>
        <taxon>Eurotiomycetes</taxon>
        <taxon>Eurotiomycetidae</taxon>
        <taxon>Eurotiales</taxon>
        <taxon>Aspergillaceae</taxon>
        <taxon>Aspergillus</taxon>
        <taxon>Aspergillus subgen. Circumdati</taxon>
    </lineage>
</organism>
<evidence type="ECO:0000313" key="18">
    <source>
        <dbReference type="Proteomes" id="UP000246702"/>
    </source>
</evidence>
<dbReference type="InterPro" id="IPR000719">
    <property type="entry name" value="Prot_kinase_dom"/>
</dbReference>
<keyword evidence="3" id="KW-0723">Serine/threonine-protein kinase</keyword>
<keyword evidence="18" id="KW-1185">Reference proteome</keyword>
<evidence type="ECO:0000256" key="3">
    <source>
        <dbReference type="ARBA" id="ARBA00022527"/>
    </source>
</evidence>
<comment type="catalytic activity">
    <reaction evidence="12">
        <text>L-seryl-[protein] + ATP = O-phospho-L-seryl-[protein] + ADP + H(+)</text>
        <dbReference type="Rhea" id="RHEA:17989"/>
        <dbReference type="Rhea" id="RHEA-COMP:9863"/>
        <dbReference type="Rhea" id="RHEA-COMP:11604"/>
        <dbReference type="ChEBI" id="CHEBI:15378"/>
        <dbReference type="ChEBI" id="CHEBI:29999"/>
        <dbReference type="ChEBI" id="CHEBI:30616"/>
        <dbReference type="ChEBI" id="CHEBI:83421"/>
        <dbReference type="ChEBI" id="CHEBI:456216"/>
        <dbReference type="EC" id="2.7.11.1"/>
    </reaction>
</comment>
<keyword evidence="10 14" id="KW-0472">Membrane</keyword>
<keyword evidence="4" id="KW-0808">Transferase</keyword>
<evidence type="ECO:0000256" key="6">
    <source>
        <dbReference type="ARBA" id="ARBA00022741"/>
    </source>
</evidence>
<dbReference type="Gene3D" id="1.20.1720.10">
    <property type="entry name" value="Multidrug resistance protein D"/>
    <property type="match status" value="1"/>
</dbReference>
<evidence type="ECO:0000259" key="16">
    <source>
        <dbReference type="PROSITE" id="PS50850"/>
    </source>
</evidence>
<keyword evidence="8" id="KW-0067">ATP-binding</keyword>
<feature type="transmembrane region" description="Helical" evidence="14">
    <location>
        <begin position="1098"/>
        <end position="1115"/>
    </location>
</feature>
<dbReference type="OrthoDB" id="1405469at2759"/>
<evidence type="ECO:0000256" key="5">
    <source>
        <dbReference type="ARBA" id="ARBA00022692"/>
    </source>
</evidence>
<dbReference type="PANTHER" id="PTHR23501">
    <property type="entry name" value="MAJOR FACILITATOR SUPERFAMILY"/>
    <property type="match status" value="1"/>
</dbReference>
<evidence type="ECO:0000256" key="14">
    <source>
        <dbReference type="SAM" id="Phobius"/>
    </source>
</evidence>
<dbReference type="SUPFAM" id="SSF56112">
    <property type="entry name" value="Protein kinase-like (PK-like)"/>
    <property type="match status" value="1"/>
</dbReference>
<comment type="catalytic activity">
    <reaction evidence="11">
        <text>L-threonyl-[protein] + ATP = O-phospho-L-threonyl-[protein] + ADP + H(+)</text>
        <dbReference type="Rhea" id="RHEA:46608"/>
        <dbReference type="Rhea" id="RHEA-COMP:11060"/>
        <dbReference type="Rhea" id="RHEA-COMP:11605"/>
        <dbReference type="ChEBI" id="CHEBI:15378"/>
        <dbReference type="ChEBI" id="CHEBI:30013"/>
        <dbReference type="ChEBI" id="CHEBI:30616"/>
        <dbReference type="ChEBI" id="CHEBI:61977"/>
        <dbReference type="ChEBI" id="CHEBI:456216"/>
        <dbReference type="EC" id="2.7.11.1"/>
    </reaction>
</comment>
<comment type="subcellular location">
    <subcellularLocation>
        <location evidence="1">Membrane</location>
        <topology evidence="1">Multi-pass membrane protein</topology>
    </subcellularLocation>
</comment>
<dbReference type="EMBL" id="MSFK01000006">
    <property type="protein sequence ID" value="PWY93478.1"/>
    <property type="molecule type" value="Genomic_DNA"/>
</dbReference>
<evidence type="ECO:0000256" key="8">
    <source>
        <dbReference type="ARBA" id="ARBA00022840"/>
    </source>
</evidence>
<feature type="compositionally biased region" description="Basic and acidic residues" evidence="13">
    <location>
        <begin position="570"/>
        <end position="581"/>
    </location>
</feature>
<dbReference type="Proteomes" id="UP000246702">
    <property type="component" value="Unassembled WGS sequence"/>
</dbReference>
<feature type="region of interest" description="Disordered" evidence="13">
    <location>
        <begin position="700"/>
        <end position="732"/>
    </location>
</feature>
<feature type="transmembrane region" description="Helical" evidence="14">
    <location>
        <begin position="961"/>
        <end position="984"/>
    </location>
</feature>
<feature type="transmembrane region" description="Helical" evidence="14">
    <location>
        <begin position="641"/>
        <end position="659"/>
    </location>
</feature>
<evidence type="ECO:0000313" key="17">
    <source>
        <dbReference type="EMBL" id="PWY93478.1"/>
    </source>
</evidence>
<dbReference type="InterPro" id="IPR011009">
    <property type="entry name" value="Kinase-like_dom_sf"/>
</dbReference>
<comment type="caution">
    <text evidence="17">The sequence shown here is derived from an EMBL/GenBank/DDBJ whole genome shotgun (WGS) entry which is preliminary data.</text>
</comment>
<keyword evidence="7" id="KW-0418">Kinase</keyword>
<dbReference type="Pfam" id="PF00069">
    <property type="entry name" value="Pkinase"/>
    <property type="match status" value="1"/>
</dbReference>
<dbReference type="Gene3D" id="1.10.510.10">
    <property type="entry name" value="Transferase(Phosphotransferase) domain 1"/>
    <property type="match status" value="1"/>
</dbReference>
<feature type="domain" description="Protein kinase" evidence="15">
    <location>
        <begin position="146"/>
        <end position="469"/>
    </location>
</feature>
<proteinExistence type="predicted"/>
<dbReference type="FunFam" id="1.10.510.10:FF:000699">
    <property type="entry name" value="Probable serine/threonine-protein kinase iksA"/>
    <property type="match status" value="1"/>
</dbReference>
<evidence type="ECO:0000256" key="9">
    <source>
        <dbReference type="ARBA" id="ARBA00022989"/>
    </source>
</evidence>
<evidence type="ECO:0000256" key="1">
    <source>
        <dbReference type="ARBA" id="ARBA00004141"/>
    </source>
</evidence>
<dbReference type="SUPFAM" id="SSF103473">
    <property type="entry name" value="MFS general substrate transporter"/>
    <property type="match status" value="1"/>
</dbReference>
<feature type="transmembrane region" description="Helical" evidence="14">
    <location>
        <begin position="1065"/>
        <end position="1086"/>
    </location>
</feature>
<evidence type="ECO:0000256" key="11">
    <source>
        <dbReference type="ARBA" id="ARBA00047899"/>
    </source>
</evidence>
<dbReference type="Pfam" id="PF07690">
    <property type="entry name" value="MFS_1"/>
    <property type="match status" value="1"/>
</dbReference>
<feature type="transmembrane region" description="Helical" evidence="14">
    <location>
        <begin position="1135"/>
        <end position="1156"/>
    </location>
</feature>
<dbReference type="GO" id="GO:0005524">
    <property type="term" value="F:ATP binding"/>
    <property type="evidence" value="ECO:0007669"/>
    <property type="project" value="UniProtKB-KW"/>
</dbReference>
<feature type="transmembrane region" description="Helical" evidence="14">
    <location>
        <begin position="609"/>
        <end position="629"/>
    </location>
</feature>
<evidence type="ECO:0000256" key="4">
    <source>
        <dbReference type="ARBA" id="ARBA00022679"/>
    </source>
</evidence>
<feature type="transmembrane region" description="Helical" evidence="14">
    <location>
        <begin position="665"/>
        <end position="686"/>
    </location>
</feature>
<dbReference type="InterPro" id="IPR020846">
    <property type="entry name" value="MFS_dom"/>
</dbReference>
<feature type="region of interest" description="Disordered" evidence="13">
    <location>
        <begin position="93"/>
        <end position="130"/>
    </location>
</feature>
<protein>
    <recommendedName>
        <fullName evidence="2">non-specific serine/threonine protein kinase</fullName>
        <ecNumber evidence="2">2.7.11.1</ecNumber>
    </recommendedName>
</protein>
<feature type="transmembrane region" description="Helical" evidence="14">
    <location>
        <begin position="1262"/>
        <end position="1286"/>
    </location>
</feature>
<dbReference type="PROSITE" id="PS50011">
    <property type="entry name" value="PROTEIN_KINASE_DOM"/>
    <property type="match status" value="1"/>
</dbReference>
<evidence type="ECO:0000256" key="10">
    <source>
        <dbReference type="ARBA" id="ARBA00023136"/>
    </source>
</evidence>
<feature type="transmembrane region" description="Helical" evidence="14">
    <location>
        <begin position="1202"/>
        <end position="1222"/>
    </location>
</feature>
<dbReference type="FunFam" id="3.30.200.20:FF:000306">
    <property type="entry name" value="IKS protein kinase"/>
    <property type="match status" value="1"/>
</dbReference>
<reference evidence="17 18" key="1">
    <citation type="submission" date="2016-12" db="EMBL/GenBank/DDBJ databases">
        <title>The genomes of Aspergillus section Nigri reveals drivers in fungal speciation.</title>
        <authorList>
            <consortium name="DOE Joint Genome Institute"/>
            <person name="Vesth T.C."/>
            <person name="Nybo J."/>
            <person name="Theobald S."/>
            <person name="Brandl J."/>
            <person name="Frisvad J.C."/>
            <person name="Nielsen K.F."/>
            <person name="Lyhne E.K."/>
            <person name="Kogle M.E."/>
            <person name="Kuo A."/>
            <person name="Riley R."/>
            <person name="Clum A."/>
            <person name="Nolan M."/>
            <person name="Lipzen A."/>
            <person name="Salamov A."/>
            <person name="Henrissat B."/>
            <person name="Wiebenga A."/>
            <person name="De Vries R.P."/>
            <person name="Grigoriev I.V."/>
            <person name="Mortensen U.H."/>
            <person name="Andersen M.R."/>
            <person name="Baker S.E."/>
        </authorList>
    </citation>
    <scope>NUCLEOTIDE SEQUENCE [LARGE SCALE GENOMIC DNA]</scope>
    <source>
        <strain evidence="17 18">CBS 115572</strain>
    </source>
</reference>
<keyword evidence="9 14" id="KW-1133">Transmembrane helix</keyword>
<evidence type="ECO:0000256" key="2">
    <source>
        <dbReference type="ARBA" id="ARBA00012513"/>
    </source>
</evidence>
<feature type="transmembrane region" description="Helical" evidence="14">
    <location>
        <begin position="1023"/>
        <end position="1045"/>
    </location>
</feature>
<gene>
    <name evidence="17" type="ORF">BO94DRAFT_572921</name>
</gene>
<evidence type="ECO:0000256" key="12">
    <source>
        <dbReference type="ARBA" id="ARBA00048679"/>
    </source>
</evidence>
<dbReference type="CDD" id="cd00180">
    <property type="entry name" value="PKc"/>
    <property type="match status" value="1"/>
</dbReference>